<dbReference type="AlphaFoldDB" id="A0A5J5EKU1"/>
<proteinExistence type="predicted"/>
<keyword evidence="3" id="KW-1185">Reference proteome</keyword>
<dbReference type="InParanoid" id="A0A5J5EKU1"/>
<accession>A0A5J5EKU1</accession>
<feature type="region of interest" description="Disordered" evidence="1">
    <location>
        <begin position="57"/>
        <end position="86"/>
    </location>
</feature>
<sequence>MLIPIGSALLLASPQTSKFPLSLASTPDVERAMNSSMNHGTESPTIGDGYELAETPTNVKRRKHKLHSPRTTTRQTATSLAPPTAASAWVDNSVDEMWERALAGVYLQDSEEEEAVEAERDVEVDKPPEVWGDLLICSGWNMVISVGKSPEV</sequence>
<protein>
    <submittedName>
        <fullName evidence="2">Uncharacterized protein</fullName>
    </submittedName>
</protein>
<reference evidence="2 3" key="1">
    <citation type="submission" date="2019-09" db="EMBL/GenBank/DDBJ databases">
        <title>Draft genome of the ectomycorrhizal ascomycete Sphaerosporella brunnea.</title>
        <authorList>
            <consortium name="DOE Joint Genome Institute"/>
            <person name="Benucci G.M."/>
            <person name="Marozzi G."/>
            <person name="Antonielli L."/>
            <person name="Sanchez S."/>
            <person name="Marco P."/>
            <person name="Wang X."/>
            <person name="Falini L.B."/>
            <person name="Barry K."/>
            <person name="Haridas S."/>
            <person name="Lipzen A."/>
            <person name="Labutti K."/>
            <person name="Grigoriev I.V."/>
            <person name="Murat C."/>
            <person name="Martin F."/>
            <person name="Albertini E."/>
            <person name="Donnini D."/>
            <person name="Bonito G."/>
        </authorList>
    </citation>
    <scope>NUCLEOTIDE SEQUENCE [LARGE SCALE GENOMIC DNA]</scope>
    <source>
        <strain evidence="2 3">Sb_GMNB300</strain>
    </source>
</reference>
<dbReference type="EMBL" id="VXIS01000219">
    <property type="protein sequence ID" value="KAA8896252.1"/>
    <property type="molecule type" value="Genomic_DNA"/>
</dbReference>
<feature type="compositionally biased region" description="Basic residues" evidence="1">
    <location>
        <begin position="59"/>
        <end position="68"/>
    </location>
</feature>
<evidence type="ECO:0000256" key="1">
    <source>
        <dbReference type="SAM" id="MobiDB-lite"/>
    </source>
</evidence>
<evidence type="ECO:0000313" key="2">
    <source>
        <dbReference type="EMBL" id="KAA8896252.1"/>
    </source>
</evidence>
<feature type="compositionally biased region" description="Low complexity" evidence="1">
    <location>
        <begin position="76"/>
        <end position="86"/>
    </location>
</feature>
<evidence type="ECO:0000313" key="3">
    <source>
        <dbReference type="Proteomes" id="UP000326924"/>
    </source>
</evidence>
<gene>
    <name evidence="2" type="ORF">FN846DRAFT_910859</name>
</gene>
<dbReference type="Proteomes" id="UP000326924">
    <property type="component" value="Unassembled WGS sequence"/>
</dbReference>
<organism evidence="2 3">
    <name type="scientific">Sphaerosporella brunnea</name>
    <dbReference type="NCBI Taxonomy" id="1250544"/>
    <lineage>
        <taxon>Eukaryota</taxon>
        <taxon>Fungi</taxon>
        <taxon>Dikarya</taxon>
        <taxon>Ascomycota</taxon>
        <taxon>Pezizomycotina</taxon>
        <taxon>Pezizomycetes</taxon>
        <taxon>Pezizales</taxon>
        <taxon>Pyronemataceae</taxon>
        <taxon>Sphaerosporella</taxon>
    </lineage>
</organism>
<comment type="caution">
    <text evidence="2">The sequence shown here is derived from an EMBL/GenBank/DDBJ whole genome shotgun (WGS) entry which is preliminary data.</text>
</comment>
<name>A0A5J5EKU1_9PEZI</name>